<dbReference type="InterPro" id="IPR016292">
    <property type="entry name" value="Epoxide_hydrolase"/>
</dbReference>
<evidence type="ECO:0000256" key="5">
    <source>
        <dbReference type="SAM" id="SignalP"/>
    </source>
</evidence>
<dbReference type="PIRSF" id="PIRSF001112">
    <property type="entry name" value="Epoxide_hydrolase"/>
    <property type="match status" value="1"/>
</dbReference>
<evidence type="ECO:0000313" key="8">
    <source>
        <dbReference type="Proteomes" id="UP001295794"/>
    </source>
</evidence>
<dbReference type="Pfam" id="PF06441">
    <property type="entry name" value="EHN"/>
    <property type="match status" value="1"/>
</dbReference>
<gene>
    <name evidence="7" type="ORF">MYCIT1_LOCUS34553</name>
</gene>
<evidence type="ECO:0000256" key="2">
    <source>
        <dbReference type="ARBA" id="ARBA00022797"/>
    </source>
</evidence>
<dbReference type="Proteomes" id="UP001295794">
    <property type="component" value="Unassembled WGS sequence"/>
</dbReference>
<dbReference type="PANTHER" id="PTHR21661">
    <property type="entry name" value="EPOXIDE HYDROLASE 1-RELATED"/>
    <property type="match status" value="1"/>
</dbReference>
<proteinExistence type="inferred from homology"/>
<name>A0AAD2K705_9AGAR</name>
<protein>
    <recommendedName>
        <fullName evidence="6">Epoxide hydrolase N-terminal domain-containing protein</fullName>
    </recommendedName>
</protein>
<keyword evidence="2" id="KW-0058">Aromatic hydrocarbons catabolism</keyword>
<dbReference type="Gene3D" id="3.40.50.1820">
    <property type="entry name" value="alpha/beta hydrolase"/>
    <property type="match status" value="1"/>
</dbReference>
<feature type="active site" description="Nucleophile" evidence="4">
    <location>
        <position position="208"/>
    </location>
</feature>
<dbReference type="InterPro" id="IPR029058">
    <property type="entry name" value="AB_hydrolase_fold"/>
</dbReference>
<keyword evidence="3" id="KW-0378">Hydrolase</keyword>
<feature type="active site" description="Proton donor" evidence="4">
    <location>
        <position position="341"/>
    </location>
</feature>
<comment type="caution">
    <text evidence="7">The sequence shown here is derived from an EMBL/GenBank/DDBJ whole genome shotgun (WGS) entry which is preliminary data.</text>
</comment>
<sequence length="415" mass="45847">MFPRLAILSATLAAFAVTFVSGTSSAAHSSYHLKPFHINLGQGVPHLKALLNEIRLPNAPLYPGSSPTYGVDLADLKSWKKTWLGTYDWDKEEAAMNRFNHFTAHIEGLDIHFVHQKSQVPGAIPVLLLHGWPGSFYEFEPVILPLTQPFTNANGSTIAFDVIAPSLPGFVFSSAPPFNWTVDDTGRVFDTLMTKVLGYENYTVHGTDWGSPVAYSMYSHFNATVSAANFVFLPFFPPTPAEVAAANVTLSPVEQVTQARAAEWSSTGNGYYLEQTFKPNDIGLALYDNPLGQLAWIGGKIKLWSDPRAGQSPSVLNATAILNLVSLYYLTASIESSVWHYALNLHGFSGVYTKAPTSAPMFFTQYQYNVGFWPKEWAAKVGNLVSYKGREHFTLDNPPQFIADIREMGFFLQQS</sequence>
<dbReference type="PRINTS" id="PR00412">
    <property type="entry name" value="EPOXHYDRLASE"/>
</dbReference>
<feature type="domain" description="Epoxide hydrolase N-terminal" evidence="6">
    <location>
        <begin position="34"/>
        <end position="139"/>
    </location>
</feature>
<comment type="similarity">
    <text evidence="1">Belongs to the peptidase S33 family.</text>
</comment>
<evidence type="ECO:0000259" key="6">
    <source>
        <dbReference type="Pfam" id="PF06441"/>
    </source>
</evidence>
<keyword evidence="5" id="KW-0732">Signal</keyword>
<feature type="active site" description="Proton acceptor" evidence="4">
    <location>
        <position position="392"/>
    </location>
</feature>
<organism evidence="7 8">
    <name type="scientific">Mycena citricolor</name>
    <dbReference type="NCBI Taxonomy" id="2018698"/>
    <lineage>
        <taxon>Eukaryota</taxon>
        <taxon>Fungi</taxon>
        <taxon>Dikarya</taxon>
        <taxon>Basidiomycota</taxon>
        <taxon>Agaricomycotina</taxon>
        <taxon>Agaricomycetes</taxon>
        <taxon>Agaricomycetidae</taxon>
        <taxon>Agaricales</taxon>
        <taxon>Marasmiineae</taxon>
        <taxon>Mycenaceae</taxon>
        <taxon>Mycena</taxon>
    </lineage>
</organism>
<evidence type="ECO:0000313" key="7">
    <source>
        <dbReference type="EMBL" id="CAK5282639.1"/>
    </source>
</evidence>
<dbReference type="InterPro" id="IPR000639">
    <property type="entry name" value="Epox_hydrolase-like"/>
</dbReference>
<dbReference type="GO" id="GO:0097176">
    <property type="term" value="P:epoxide metabolic process"/>
    <property type="evidence" value="ECO:0007669"/>
    <property type="project" value="TreeGrafter"/>
</dbReference>
<feature type="chain" id="PRO_5042225999" description="Epoxide hydrolase N-terminal domain-containing protein" evidence="5">
    <location>
        <begin position="23"/>
        <end position="415"/>
    </location>
</feature>
<dbReference type="GO" id="GO:0004301">
    <property type="term" value="F:epoxide hydrolase activity"/>
    <property type="evidence" value="ECO:0007669"/>
    <property type="project" value="TreeGrafter"/>
</dbReference>
<dbReference type="PANTHER" id="PTHR21661:SF35">
    <property type="entry name" value="EPOXIDE HYDROLASE"/>
    <property type="match status" value="1"/>
</dbReference>
<dbReference type="AlphaFoldDB" id="A0AAD2K705"/>
<dbReference type="InterPro" id="IPR010497">
    <property type="entry name" value="Epoxide_hydro_N"/>
</dbReference>
<evidence type="ECO:0000256" key="4">
    <source>
        <dbReference type="PIRSR" id="PIRSR001112-1"/>
    </source>
</evidence>
<evidence type="ECO:0000256" key="1">
    <source>
        <dbReference type="ARBA" id="ARBA00010088"/>
    </source>
</evidence>
<keyword evidence="8" id="KW-1185">Reference proteome</keyword>
<dbReference type="EMBL" id="CAVNYO010000460">
    <property type="protein sequence ID" value="CAK5282639.1"/>
    <property type="molecule type" value="Genomic_DNA"/>
</dbReference>
<evidence type="ECO:0000256" key="3">
    <source>
        <dbReference type="ARBA" id="ARBA00022801"/>
    </source>
</evidence>
<accession>A0AAD2K705</accession>
<feature type="signal peptide" evidence="5">
    <location>
        <begin position="1"/>
        <end position="22"/>
    </location>
</feature>
<reference evidence="7" key="1">
    <citation type="submission" date="2023-11" db="EMBL/GenBank/DDBJ databases">
        <authorList>
            <person name="De Vega J J."/>
            <person name="De Vega J J."/>
        </authorList>
    </citation>
    <scope>NUCLEOTIDE SEQUENCE</scope>
</reference>
<dbReference type="SUPFAM" id="SSF53474">
    <property type="entry name" value="alpha/beta-Hydrolases"/>
    <property type="match status" value="1"/>
</dbReference>